<dbReference type="Gene3D" id="2.40.10.10">
    <property type="entry name" value="Trypsin-like serine proteases"/>
    <property type="match status" value="1"/>
</dbReference>
<dbReference type="InterPro" id="IPR001314">
    <property type="entry name" value="Peptidase_S1A"/>
</dbReference>
<dbReference type="InterPro" id="IPR033116">
    <property type="entry name" value="TRYPSIN_SER"/>
</dbReference>
<feature type="signal peptide" evidence="7">
    <location>
        <begin position="1"/>
        <end position="33"/>
    </location>
</feature>
<evidence type="ECO:0000313" key="9">
    <source>
        <dbReference type="EMBL" id="KAG8201309.1"/>
    </source>
</evidence>
<dbReference type="SUPFAM" id="SSF50494">
    <property type="entry name" value="Trypsin-like serine proteases"/>
    <property type="match status" value="1"/>
</dbReference>
<reference evidence="9 10" key="1">
    <citation type="journal article" date="2022" name="Nat. Ecol. Evol.">
        <title>A masculinizing supergene underlies an exaggerated male reproductive morph in a spider.</title>
        <authorList>
            <person name="Hendrickx F."/>
            <person name="De Corte Z."/>
            <person name="Sonet G."/>
            <person name="Van Belleghem S.M."/>
            <person name="Kostlbacher S."/>
            <person name="Vangestel C."/>
        </authorList>
    </citation>
    <scope>NUCLEOTIDE SEQUENCE [LARGE SCALE GENOMIC DNA]</scope>
    <source>
        <strain evidence="9">W744_W776</strain>
    </source>
</reference>
<organism evidence="9 10">
    <name type="scientific">Oedothorax gibbosus</name>
    <dbReference type="NCBI Taxonomy" id="931172"/>
    <lineage>
        <taxon>Eukaryota</taxon>
        <taxon>Metazoa</taxon>
        <taxon>Ecdysozoa</taxon>
        <taxon>Arthropoda</taxon>
        <taxon>Chelicerata</taxon>
        <taxon>Arachnida</taxon>
        <taxon>Araneae</taxon>
        <taxon>Araneomorphae</taxon>
        <taxon>Entelegynae</taxon>
        <taxon>Araneoidea</taxon>
        <taxon>Linyphiidae</taxon>
        <taxon>Erigoninae</taxon>
        <taxon>Oedothorax</taxon>
    </lineage>
</organism>
<sequence length="648" mass="72642">MGSLQILRSNRQMAGNLLLSLFNCILLFSQVQAKAVEGSKHVLYAGQANSQTFPASEETFLKYSPTIASARIGKPLYFGTVETPSKSDNYEPPDRLELSNYENFEEMFDTEYLENPPSKSEFQEDQVFLHSTQVNRVKSKAKQNETAESQKKNLKLSNAGPPCENADMIDYKNKSSEIAPSINHNAMYGSKFEPKSQSIQGAISENSHQYKTKILHSNMDVGQTKNDDKSEFKENSKRFNDKSDYNKEKTEKLEPISNGLKNSEDISGETVNISSQVEEKNRDKFHLHYVDAEVSTGDKIVLNKKMNLVSDSKFRSFVFNPNAQPQEVFQACQTPQNESGHCRYIQHCMLPSILSSIRHFVDNVCIIQDQFIGVCCPEFPVSVVLVSWPGKQQDFAEDSVQVPEDCGVGTNRRIVGGLSADRKAWPWMVALLNNKLKFFCGGSLISNRYVLTAAHCTFGLSSGNQIIARLGEYDFNDPRDPHDDYPVIEIKRHGQYTRFTLRNDIAVLKLVRPVVFNEFVRTICLPEPEKDYLGKHTTLAGWGHLNEDSNSRRSTILQEASLTVIGNEECSATHGVPVAESVLCASAPTKDKGACNGDSGGPLMLLDSDERWKVVGIVSWGRRGCNPTFPTAYSRVAHYLDWIKEHAI</sequence>
<dbReference type="AlphaFoldDB" id="A0AAV6W0I9"/>
<feature type="region of interest" description="Disordered" evidence="6">
    <location>
        <begin position="136"/>
        <end position="168"/>
    </location>
</feature>
<dbReference type="PROSITE" id="PS00135">
    <property type="entry name" value="TRYPSIN_SER"/>
    <property type="match status" value="1"/>
</dbReference>
<dbReference type="GO" id="GO:0004252">
    <property type="term" value="F:serine-type endopeptidase activity"/>
    <property type="evidence" value="ECO:0007669"/>
    <property type="project" value="InterPro"/>
</dbReference>
<keyword evidence="2 5" id="KW-0378">Hydrolase</keyword>
<feature type="region of interest" description="Disordered" evidence="6">
    <location>
        <begin position="216"/>
        <end position="251"/>
    </location>
</feature>
<proteinExistence type="predicted"/>
<evidence type="ECO:0000256" key="7">
    <source>
        <dbReference type="SAM" id="SignalP"/>
    </source>
</evidence>
<dbReference type="Proteomes" id="UP000827092">
    <property type="component" value="Unassembled WGS sequence"/>
</dbReference>
<protein>
    <recommendedName>
        <fullName evidence="8">Peptidase S1 domain-containing protein</fullName>
    </recommendedName>
</protein>
<evidence type="ECO:0000259" key="8">
    <source>
        <dbReference type="PROSITE" id="PS50240"/>
    </source>
</evidence>
<evidence type="ECO:0000256" key="1">
    <source>
        <dbReference type="ARBA" id="ARBA00022670"/>
    </source>
</evidence>
<dbReference type="GO" id="GO:0006508">
    <property type="term" value="P:proteolysis"/>
    <property type="evidence" value="ECO:0007669"/>
    <property type="project" value="UniProtKB-KW"/>
</dbReference>
<keyword evidence="7" id="KW-0732">Signal</keyword>
<feature type="compositionally biased region" description="Basic and acidic residues" evidence="6">
    <location>
        <begin position="225"/>
        <end position="251"/>
    </location>
</feature>
<keyword evidence="4" id="KW-1015">Disulfide bond</keyword>
<evidence type="ECO:0000256" key="3">
    <source>
        <dbReference type="ARBA" id="ARBA00022825"/>
    </source>
</evidence>
<accession>A0AAV6W0I9</accession>
<keyword evidence="3 5" id="KW-0720">Serine protease</keyword>
<feature type="compositionally biased region" description="Basic and acidic residues" evidence="6">
    <location>
        <begin position="142"/>
        <end position="151"/>
    </location>
</feature>
<gene>
    <name evidence="9" type="ORF">JTE90_016790</name>
</gene>
<dbReference type="PANTHER" id="PTHR24252:SF7">
    <property type="entry name" value="HYALIN"/>
    <property type="match status" value="1"/>
</dbReference>
<name>A0AAV6W0I9_9ARAC</name>
<keyword evidence="10" id="KW-1185">Reference proteome</keyword>
<dbReference type="FunFam" id="2.40.10.10:FF:000006">
    <property type="entry name" value="Serine proteinase stubble"/>
    <property type="match status" value="1"/>
</dbReference>
<dbReference type="InterPro" id="IPR001254">
    <property type="entry name" value="Trypsin_dom"/>
</dbReference>
<evidence type="ECO:0000256" key="5">
    <source>
        <dbReference type="RuleBase" id="RU363034"/>
    </source>
</evidence>
<dbReference type="SMART" id="SM00020">
    <property type="entry name" value="Tryp_SPc"/>
    <property type="match status" value="1"/>
</dbReference>
<evidence type="ECO:0000313" key="10">
    <source>
        <dbReference type="Proteomes" id="UP000827092"/>
    </source>
</evidence>
<evidence type="ECO:0000256" key="4">
    <source>
        <dbReference type="ARBA" id="ARBA00023157"/>
    </source>
</evidence>
<dbReference type="InterPro" id="IPR043504">
    <property type="entry name" value="Peptidase_S1_PA_chymotrypsin"/>
</dbReference>
<dbReference type="PROSITE" id="PS50240">
    <property type="entry name" value="TRYPSIN_DOM"/>
    <property type="match status" value="1"/>
</dbReference>
<dbReference type="PANTHER" id="PTHR24252">
    <property type="entry name" value="ACROSIN-RELATED"/>
    <property type="match status" value="1"/>
</dbReference>
<evidence type="ECO:0000256" key="2">
    <source>
        <dbReference type="ARBA" id="ARBA00022801"/>
    </source>
</evidence>
<dbReference type="CDD" id="cd00190">
    <property type="entry name" value="Tryp_SPc"/>
    <property type="match status" value="1"/>
</dbReference>
<keyword evidence="1 5" id="KW-0645">Protease</keyword>
<dbReference type="EMBL" id="JAFNEN010000006">
    <property type="protein sequence ID" value="KAG8201309.1"/>
    <property type="molecule type" value="Genomic_DNA"/>
</dbReference>
<dbReference type="InterPro" id="IPR018114">
    <property type="entry name" value="TRYPSIN_HIS"/>
</dbReference>
<dbReference type="InterPro" id="IPR009003">
    <property type="entry name" value="Peptidase_S1_PA"/>
</dbReference>
<feature type="chain" id="PRO_5043585824" description="Peptidase S1 domain-containing protein" evidence="7">
    <location>
        <begin position="34"/>
        <end position="648"/>
    </location>
</feature>
<dbReference type="PRINTS" id="PR00722">
    <property type="entry name" value="CHYMOTRYPSIN"/>
</dbReference>
<dbReference type="Pfam" id="PF00089">
    <property type="entry name" value="Trypsin"/>
    <property type="match status" value="1"/>
</dbReference>
<comment type="caution">
    <text evidence="9">The sequence shown here is derived from an EMBL/GenBank/DDBJ whole genome shotgun (WGS) entry which is preliminary data.</text>
</comment>
<evidence type="ECO:0000256" key="6">
    <source>
        <dbReference type="SAM" id="MobiDB-lite"/>
    </source>
</evidence>
<feature type="domain" description="Peptidase S1" evidence="8">
    <location>
        <begin position="414"/>
        <end position="648"/>
    </location>
</feature>
<dbReference type="PROSITE" id="PS00134">
    <property type="entry name" value="TRYPSIN_HIS"/>
    <property type="match status" value="1"/>
</dbReference>